<dbReference type="RefSeq" id="WP_169393689.1">
    <property type="nucleotide sequence ID" value="NZ_BAAAJH010000016.1"/>
</dbReference>
<keyword evidence="1" id="KW-1133">Transmembrane helix</keyword>
<feature type="transmembrane region" description="Helical" evidence="1">
    <location>
        <begin position="40"/>
        <end position="61"/>
    </location>
</feature>
<feature type="transmembrane region" description="Helical" evidence="1">
    <location>
        <begin position="262"/>
        <end position="282"/>
    </location>
</feature>
<gene>
    <name evidence="3" type="ORF">HF577_00530</name>
</gene>
<comment type="caution">
    <text evidence="3">The sequence shown here is derived from an EMBL/GenBank/DDBJ whole genome shotgun (WGS) entry which is preliminary data.</text>
</comment>
<evidence type="ECO:0000313" key="4">
    <source>
        <dbReference type="Proteomes" id="UP001296706"/>
    </source>
</evidence>
<sequence>MNVRILPGVVAIGVGAVLVVAAFVPFVARSYRRRGELGPGHALLAATTLVYALGVVAYTLLPLPDVDPGFCTSRIAAAGAQLHPLQFLTDIRTDQVRTGVRGLLGNPAVQQVGFNVALFVPLGALLRHLGRRSVVVATLVGFAISLFIELTQLTGNWFLYPCPYRLFDVDDLIANTAGALVGALVAPVLQRVPGQRGVAAAPGAPRPVTTGRRLLGVLCDLLGLWLAALLVAVLVNALSLAVGGDFVSGTRKAGDPAAGVAWLGWLALFVALPMLGPGGTLGQRAVLLQPVLLDGVRPARTRLLLRSLAGTGGFLLLQNAGGGLAAIAVLWGLVSLVGIVRSREHRGLGGRWTGTVLVDRRSLVGHGVRADGDRVPGRVRR</sequence>
<evidence type="ECO:0000256" key="1">
    <source>
        <dbReference type="SAM" id="Phobius"/>
    </source>
</evidence>
<dbReference type="Proteomes" id="UP001296706">
    <property type="component" value="Unassembled WGS sequence"/>
</dbReference>
<feature type="transmembrane region" description="Helical" evidence="1">
    <location>
        <begin position="324"/>
        <end position="341"/>
    </location>
</feature>
<organism evidence="3 4">
    <name type="scientific">Pseudonocardia xinjiangensis</name>
    <dbReference type="NCBI Taxonomy" id="75289"/>
    <lineage>
        <taxon>Bacteria</taxon>
        <taxon>Bacillati</taxon>
        <taxon>Actinomycetota</taxon>
        <taxon>Actinomycetes</taxon>
        <taxon>Pseudonocardiales</taxon>
        <taxon>Pseudonocardiaceae</taxon>
        <taxon>Pseudonocardia</taxon>
    </lineage>
</organism>
<feature type="transmembrane region" description="Helical" evidence="1">
    <location>
        <begin position="133"/>
        <end position="152"/>
    </location>
</feature>
<feature type="transmembrane region" description="Helical" evidence="1">
    <location>
        <begin position="6"/>
        <end position="28"/>
    </location>
</feature>
<protein>
    <submittedName>
        <fullName evidence="3">VanZ family protein</fullName>
    </submittedName>
</protein>
<evidence type="ECO:0000259" key="2">
    <source>
        <dbReference type="Pfam" id="PF04892"/>
    </source>
</evidence>
<dbReference type="InterPro" id="IPR053150">
    <property type="entry name" value="Teicoplanin_resist-assoc"/>
</dbReference>
<dbReference type="InterPro" id="IPR006976">
    <property type="entry name" value="VanZ-like"/>
</dbReference>
<keyword evidence="1" id="KW-0812">Transmembrane</keyword>
<keyword evidence="4" id="KW-1185">Reference proteome</keyword>
<keyword evidence="1" id="KW-0472">Membrane</keyword>
<dbReference type="Pfam" id="PF04892">
    <property type="entry name" value="VanZ"/>
    <property type="match status" value="1"/>
</dbReference>
<accession>A0ABX1R5E2</accession>
<feature type="domain" description="VanZ-like" evidence="2">
    <location>
        <begin position="49"/>
        <end position="189"/>
    </location>
</feature>
<feature type="transmembrane region" description="Helical" evidence="1">
    <location>
        <begin position="108"/>
        <end position="126"/>
    </location>
</feature>
<dbReference type="EMBL" id="JAAXKY010000001">
    <property type="protein sequence ID" value="NMH75617.1"/>
    <property type="molecule type" value="Genomic_DNA"/>
</dbReference>
<dbReference type="PANTHER" id="PTHR36834">
    <property type="entry name" value="MEMBRANE PROTEIN-RELATED"/>
    <property type="match status" value="1"/>
</dbReference>
<dbReference type="PANTHER" id="PTHR36834:SF1">
    <property type="entry name" value="INTEGRAL MEMBRANE PROTEIN"/>
    <property type="match status" value="1"/>
</dbReference>
<evidence type="ECO:0000313" key="3">
    <source>
        <dbReference type="EMBL" id="NMH75617.1"/>
    </source>
</evidence>
<reference evidence="3 4" key="1">
    <citation type="submission" date="2020-04" db="EMBL/GenBank/DDBJ databases">
        <authorList>
            <person name="Klaysubun C."/>
            <person name="Duangmal K."/>
            <person name="Lipun K."/>
        </authorList>
    </citation>
    <scope>NUCLEOTIDE SEQUENCE [LARGE SCALE GENOMIC DNA]</scope>
    <source>
        <strain evidence="3 4">JCM 11839</strain>
    </source>
</reference>
<name>A0ABX1R5E2_9PSEU</name>
<proteinExistence type="predicted"/>
<feature type="transmembrane region" description="Helical" evidence="1">
    <location>
        <begin position="222"/>
        <end position="242"/>
    </location>
</feature>